<accession>Q1IPP9</accession>
<proteinExistence type="predicted"/>
<feature type="transmembrane region" description="Helical" evidence="2">
    <location>
        <begin position="140"/>
        <end position="169"/>
    </location>
</feature>
<dbReference type="eggNOG" id="ENOG5032RYR">
    <property type="taxonomic scope" value="Bacteria"/>
</dbReference>
<dbReference type="HOGENOM" id="CLU_116315_0_0_0"/>
<dbReference type="PANTHER" id="PTHR35519">
    <property type="entry name" value="MEMBRANE PROTEINS"/>
    <property type="match status" value="1"/>
</dbReference>
<keyword evidence="4" id="KW-1185">Reference proteome</keyword>
<dbReference type="KEGG" id="aba:Acid345_2150"/>
<feature type="region of interest" description="Disordered" evidence="1">
    <location>
        <begin position="1"/>
        <end position="22"/>
    </location>
</feature>
<name>Q1IPP9_KORVE</name>
<dbReference type="Proteomes" id="UP000002432">
    <property type="component" value="Chromosome"/>
</dbReference>
<dbReference type="AlphaFoldDB" id="Q1IPP9"/>
<evidence type="ECO:0000256" key="2">
    <source>
        <dbReference type="SAM" id="Phobius"/>
    </source>
</evidence>
<dbReference type="EMBL" id="CP000360">
    <property type="protein sequence ID" value="ABF41151.1"/>
    <property type="molecule type" value="Genomic_DNA"/>
</dbReference>
<gene>
    <name evidence="3" type="ordered locus">Acid345_2150</name>
</gene>
<organism evidence="3 4">
    <name type="scientific">Koribacter versatilis (strain Ellin345)</name>
    <dbReference type="NCBI Taxonomy" id="204669"/>
    <lineage>
        <taxon>Bacteria</taxon>
        <taxon>Pseudomonadati</taxon>
        <taxon>Acidobacteriota</taxon>
        <taxon>Terriglobia</taxon>
        <taxon>Terriglobales</taxon>
        <taxon>Candidatus Korobacteraceae</taxon>
        <taxon>Candidatus Korobacter</taxon>
    </lineage>
</organism>
<protein>
    <recommendedName>
        <fullName evidence="5">DUF4112 domain-containing protein</fullName>
    </recommendedName>
</protein>
<keyword evidence="2" id="KW-0472">Membrane</keyword>
<evidence type="ECO:0008006" key="5">
    <source>
        <dbReference type="Google" id="ProtNLM"/>
    </source>
</evidence>
<dbReference type="RefSeq" id="WP_011522952.1">
    <property type="nucleotide sequence ID" value="NC_008009.1"/>
</dbReference>
<evidence type="ECO:0000313" key="3">
    <source>
        <dbReference type="EMBL" id="ABF41151.1"/>
    </source>
</evidence>
<evidence type="ECO:0000256" key="1">
    <source>
        <dbReference type="SAM" id="MobiDB-lite"/>
    </source>
</evidence>
<dbReference type="Pfam" id="PF13430">
    <property type="entry name" value="DUF4112"/>
    <property type="match status" value="1"/>
</dbReference>
<sequence>MRSQMPEPEIIPPGESPRPHRDMLSDETLALLASLLDDLFRIPGTPIRFGLDPLIGLLPGVGDLITGAASFLIILAGWQRNLPRVTLVRMVTNVVIDTLVGSIPVAGDMFDVAWKSNRKNLTLLQRSSASASRRQTWKDWAFLLGIVFALATVIVVPIVIVTLLFHALWERH</sequence>
<reference evidence="3 4" key="1">
    <citation type="journal article" date="2009" name="Appl. Environ. Microbiol.">
        <title>Three genomes from the phylum Acidobacteria provide insight into the lifestyles of these microorganisms in soils.</title>
        <authorList>
            <person name="Ward N.L."/>
            <person name="Challacombe J.F."/>
            <person name="Janssen P.H."/>
            <person name="Henrissat B."/>
            <person name="Coutinho P.M."/>
            <person name="Wu M."/>
            <person name="Xie G."/>
            <person name="Haft D.H."/>
            <person name="Sait M."/>
            <person name="Badger J."/>
            <person name="Barabote R.D."/>
            <person name="Bradley B."/>
            <person name="Brettin T.S."/>
            <person name="Brinkac L.M."/>
            <person name="Bruce D."/>
            <person name="Creasy T."/>
            <person name="Daugherty S.C."/>
            <person name="Davidsen T.M."/>
            <person name="DeBoy R.T."/>
            <person name="Detter J.C."/>
            <person name="Dodson R.J."/>
            <person name="Durkin A.S."/>
            <person name="Ganapathy A."/>
            <person name="Gwinn-Giglio M."/>
            <person name="Han C.S."/>
            <person name="Khouri H."/>
            <person name="Kiss H."/>
            <person name="Kothari S.P."/>
            <person name="Madupu R."/>
            <person name="Nelson K.E."/>
            <person name="Nelson W.C."/>
            <person name="Paulsen I."/>
            <person name="Penn K."/>
            <person name="Ren Q."/>
            <person name="Rosovitz M.J."/>
            <person name="Selengut J.D."/>
            <person name="Shrivastava S."/>
            <person name="Sullivan S.A."/>
            <person name="Tapia R."/>
            <person name="Thompson L.S."/>
            <person name="Watkins K.L."/>
            <person name="Yang Q."/>
            <person name="Yu C."/>
            <person name="Zafar N."/>
            <person name="Zhou L."/>
            <person name="Kuske C.R."/>
        </authorList>
    </citation>
    <scope>NUCLEOTIDE SEQUENCE [LARGE SCALE GENOMIC DNA]</scope>
    <source>
        <strain evidence="3 4">Ellin345</strain>
    </source>
</reference>
<keyword evidence="2" id="KW-1133">Transmembrane helix</keyword>
<dbReference type="EnsemblBacteria" id="ABF41151">
    <property type="protein sequence ID" value="ABF41151"/>
    <property type="gene ID" value="Acid345_2150"/>
</dbReference>
<keyword evidence="2" id="KW-0812">Transmembrane</keyword>
<evidence type="ECO:0000313" key="4">
    <source>
        <dbReference type="Proteomes" id="UP000002432"/>
    </source>
</evidence>
<feature type="transmembrane region" description="Helical" evidence="2">
    <location>
        <begin position="54"/>
        <end position="78"/>
    </location>
</feature>
<dbReference type="STRING" id="204669.Acid345_2150"/>
<dbReference type="PANTHER" id="PTHR35519:SF2">
    <property type="entry name" value="PH DOMAIN PROTEIN"/>
    <property type="match status" value="1"/>
</dbReference>
<dbReference type="InterPro" id="IPR025187">
    <property type="entry name" value="DUF4112"/>
</dbReference>